<organism evidence="2 3">
    <name type="scientific">Lucilia cuprina</name>
    <name type="common">Green bottle fly</name>
    <name type="synonym">Australian sheep blowfly</name>
    <dbReference type="NCBI Taxonomy" id="7375"/>
    <lineage>
        <taxon>Eukaryota</taxon>
        <taxon>Metazoa</taxon>
        <taxon>Ecdysozoa</taxon>
        <taxon>Arthropoda</taxon>
        <taxon>Hexapoda</taxon>
        <taxon>Insecta</taxon>
        <taxon>Pterygota</taxon>
        <taxon>Neoptera</taxon>
        <taxon>Endopterygota</taxon>
        <taxon>Diptera</taxon>
        <taxon>Brachycera</taxon>
        <taxon>Muscomorpha</taxon>
        <taxon>Oestroidea</taxon>
        <taxon>Calliphoridae</taxon>
        <taxon>Luciliinae</taxon>
        <taxon>Lucilia</taxon>
    </lineage>
</organism>
<keyword evidence="1" id="KW-0812">Transmembrane</keyword>
<proteinExistence type="predicted"/>
<protein>
    <submittedName>
        <fullName evidence="2">Uncharacterized protein</fullName>
    </submittedName>
</protein>
<evidence type="ECO:0000313" key="2">
    <source>
        <dbReference type="EMBL" id="KNC30762.1"/>
    </source>
</evidence>
<name>A0A0L0CEW7_LUCCU</name>
<keyword evidence="3" id="KW-1185">Reference proteome</keyword>
<feature type="transmembrane region" description="Helical" evidence="1">
    <location>
        <begin position="20"/>
        <end position="43"/>
    </location>
</feature>
<comment type="caution">
    <text evidence="2">The sequence shown here is derived from an EMBL/GenBank/DDBJ whole genome shotgun (WGS) entry which is preliminary data.</text>
</comment>
<gene>
    <name evidence="2" type="ORF">FF38_11760</name>
</gene>
<accession>A0A0L0CEW7</accession>
<dbReference type="Proteomes" id="UP000037069">
    <property type="component" value="Unassembled WGS sequence"/>
</dbReference>
<evidence type="ECO:0000256" key="1">
    <source>
        <dbReference type="SAM" id="Phobius"/>
    </source>
</evidence>
<dbReference type="EMBL" id="JRES01000501">
    <property type="protein sequence ID" value="KNC30762.1"/>
    <property type="molecule type" value="Genomic_DNA"/>
</dbReference>
<sequence length="57" mass="6068">MSFRSRGSGGGSDGGCVHSILYLQTLFAFSLILLPQLAASTVLDKLRDDPDLSQLAK</sequence>
<evidence type="ECO:0000313" key="3">
    <source>
        <dbReference type="Proteomes" id="UP000037069"/>
    </source>
</evidence>
<keyword evidence="1" id="KW-0472">Membrane</keyword>
<dbReference type="AlphaFoldDB" id="A0A0L0CEW7"/>
<reference evidence="2 3" key="1">
    <citation type="journal article" date="2015" name="Nat. Commun.">
        <title>Lucilia cuprina genome unlocks parasitic fly biology to underpin future interventions.</title>
        <authorList>
            <person name="Anstead C.A."/>
            <person name="Korhonen P.K."/>
            <person name="Young N.D."/>
            <person name="Hall R.S."/>
            <person name="Jex A.R."/>
            <person name="Murali S.C."/>
            <person name="Hughes D.S."/>
            <person name="Lee S.F."/>
            <person name="Perry T."/>
            <person name="Stroehlein A.J."/>
            <person name="Ansell B.R."/>
            <person name="Breugelmans B."/>
            <person name="Hofmann A."/>
            <person name="Qu J."/>
            <person name="Dugan S."/>
            <person name="Lee S.L."/>
            <person name="Chao H."/>
            <person name="Dinh H."/>
            <person name="Han Y."/>
            <person name="Doddapaneni H.V."/>
            <person name="Worley K.C."/>
            <person name="Muzny D.M."/>
            <person name="Ioannidis P."/>
            <person name="Waterhouse R.M."/>
            <person name="Zdobnov E.M."/>
            <person name="James P.J."/>
            <person name="Bagnall N.H."/>
            <person name="Kotze A.C."/>
            <person name="Gibbs R.A."/>
            <person name="Richards S."/>
            <person name="Batterham P."/>
            <person name="Gasser R.B."/>
        </authorList>
    </citation>
    <scope>NUCLEOTIDE SEQUENCE [LARGE SCALE GENOMIC DNA]</scope>
    <source>
        <strain evidence="2 3">LS</strain>
        <tissue evidence="2">Full body</tissue>
    </source>
</reference>
<keyword evidence="1" id="KW-1133">Transmembrane helix</keyword>